<dbReference type="Pfam" id="PF00397">
    <property type="entry name" value="WW"/>
    <property type="match status" value="1"/>
</dbReference>
<evidence type="ECO:0000256" key="1">
    <source>
        <dbReference type="SAM" id="MobiDB-lite"/>
    </source>
</evidence>
<reference evidence="3 4" key="1">
    <citation type="journal article" date="2024" name="Science">
        <title>Giant polyketide synthase enzymes in the biosynthesis of giant marine polyether toxins.</title>
        <authorList>
            <person name="Fallon T.R."/>
            <person name="Shende V.V."/>
            <person name="Wierzbicki I.H."/>
            <person name="Pendleton A.L."/>
            <person name="Watervoot N.F."/>
            <person name="Auber R.P."/>
            <person name="Gonzalez D.J."/>
            <person name="Wisecaver J.H."/>
            <person name="Moore B.S."/>
        </authorList>
    </citation>
    <scope>NUCLEOTIDE SEQUENCE [LARGE SCALE GENOMIC DNA]</scope>
    <source>
        <strain evidence="3 4">12B1</strain>
    </source>
</reference>
<dbReference type="CDD" id="cd00201">
    <property type="entry name" value="WW"/>
    <property type="match status" value="1"/>
</dbReference>
<evidence type="ECO:0000313" key="4">
    <source>
        <dbReference type="Proteomes" id="UP001515480"/>
    </source>
</evidence>
<feature type="compositionally biased region" description="Basic and acidic residues" evidence="1">
    <location>
        <begin position="84"/>
        <end position="101"/>
    </location>
</feature>
<evidence type="ECO:0000259" key="2">
    <source>
        <dbReference type="PROSITE" id="PS50020"/>
    </source>
</evidence>
<feature type="compositionally biased region" description="Low complexity" evidence="1">
    <location>
        <begin position="140"/>
        <end position="155"/>
    </location>
</feature>
<name>A0AB34JE09_PRYPA</name>
<gene>
    <name evidence="3" type="ORF">AB1Y20_023436</name>
</gene>
<feature type="region of interest" description="Disordered" evidence="1">
    <location>
        <begin position="1"/>
        <end position="24"/>
    </location>
</feature>
<accession>A0AB34JE09</accession>
<comment type="caution">
    <text evidence="3">The sequence shown here is derived from an EMBL/GenBank/DDBJ whole genome shotgun (WGS) entry which is preliminary data.</text>
</comment>
<organism evidence="3 4">
    <name type="scientific">Prymnesium parvum</name>
    <name type="common">Toxic golden alga</name>
    <dbReference type="NCBI Taxonomy" id="97485"/>
    <lineage>
        <taxon>Eukaryota</taxon>
        <taxon>Haptista</taxon>
        <taxon>Haptophyta</taxon>
        <taxon>Prymnesiophyceae</taxon>
        <taxon>Prymnesiales</taxon>
        <taxon>Prymnesiaceae</taxon>
        <taxon>Prymnesium</taxon>
    </lineage>
</organism>
<feature type="compositionally biased region" description="Pro residues" evidence="1">
    <location>
        <begin position="156"/>
        <end position="174"/>
    </location>
</feature>
<dbReference type="AlphaFoldDB" id="A0AB34JE09"/>
<protein>
    <recommendedName>
        <fullName evidence="2">WW domain-containing protein</fullName>
    </recommendedName>
</protein>
<dbReference type="PROSITE" id="PS01159">
    <property type="entry name" value="WW_DOMAIN_1"/>
    <property type="match status" value="1"/>
</dbReference>
<feature type="region of interest" description="Disordered" evidence="1">
    <location>
        <begin position="82"/>
        <end position="203"/>
    </location>
</feature>
<dbReference type="SMART" id="SM00456">
    <property type="entry name" value="WW"/>
    <property type="match status" value="1"/>
</dbReference>
<proteinExistence type="predicted"/>
<dbReference type="PROSITE" id="PS50020">
    <property type="entry name" value="WW_DOMAIN_2"/>
    <property type="match status" value="1"/>
</dbReference>
<dbReference type="EMBL" id="JBGBPQ010000009">
    <property type="protein sequence ID" value="KAL1519949.1"/>
    <property type="molecule type" value="Genomic_DNA"/>
</dbReference>
<dbReference type="Gene3D" id="2.20.70.10">
    <property type="match status" value="1"/>
</dbReference>
<dbReference type="Proteomes" id="UP001515480">
    <property type="component" value="Unassembled WGS sequence"/>
</dbReference>
<feature type="compositionally biased region" description="Pro residues" evidence="1">
    <location>
        <begin position="102"/>
        <end position="139"/>
    </location>
</feature>
<dbReference type="SUPFAM" id="SSF51045">
    <property type="entry name" value="WW domain"/>
    <property type="match status" value="1"/>
</dbReference>
<feature type="domain" description="WW" evidence="2">
    <location>
        <begin position="170"/>
        <end position="203"/>
    </location>
</feature>
<dbReference type="InterPro" id="IPR036020">
    <property type="entry name" value="WW_dom_sf"/>
</dbReference>
<keyword evidence="4" id="KW-1185">Reference proteome</keyword>
<sequence>MAAASLFGSMAASARAAGDATERAAKRTKLLGEIELLHSRISTTKKEFGKAVYDAMAAGDQPMVSQLFREAKAKVDEMEASVAAKRDKIAQLKLPSDKREPGAPPYGAPPGYGAPPAGPPPPGLPPAGPPPAGPPPGYGAPPAYGAPPVAYAMPTQPAPVPPPGPPPGEPPLPPGWKKTSAPDGRDYYYHSATGETSWAIPAG</sequence>
<evidence type="ECO:0000313" key="3">
    <source>
        <dbReference type="EMBL" id="KAL1519949.1"/>
    </source>
</evidence>
<dbReference type="InterPro" id="IPR001202">
    <property type="entry name" value="WW_dom"/>
</dbReference>